<dbReference type="AlphaFoldDB" id="A0A8H6WXQ3"/>
<dbReference type="InterPro" id="IPR000467">
    <property type="entry name" value="G_patch_dom"/>
</dbReference>
<dbReference type="PANTHER" id="PTHR23106:SF24">
    <property type="entry name" value="ANGIOGENIC FACTOR WITH G PATCH AND FHA DOMAINS 1"/>
    <property type="match status" value="1"/>
</dbReference>
<dbReference type="GO" id="GO:0003676">
    <property type="term" value="F:nucleic acid binding"/>
    <property type="evidence" value="ECO:0007669"/>
    <property type="project" value="InterPro"/>
</dbReference>
<dbReference type="OrthoDB" id="21470at2759"/>
<dbReference type="InterPro" id="IPR000253">
    <property type="entry name" value="FHA_dom"/>
</dbReference>
<dbReference type="PROSITE" id="PS50174">
    <property type="entry name" value="G_PATCH"/>
    <property type="match status" value="1"/>
</dbReference>
<keyword evidence="5" id="KW-1185">Reference proteome</keyword>
<dbReference type="Proteomes" id="UP000620124">
    <property type="component" value="Unassembled WGS sequence"/>
</dbReference>
<dbReference type="EMBL" id="JACAZI010000033">
    <property type="protein sequence ID" value="KAF7330517.1"/>
    <property type="molecule type" value="Genomic_DNA"/>
</dbReference>
<gene>
    <name evidence="4" type="ORF">MVEN_02491200</name>
</gene>
<sequence>MEAGNVRHSRSASPPADYDPAHEWPGEALNDAEEKASGSPTHGPSLRLLVLRTSVFPQKQTLVITDGYTELQFGRDPAPSQDIPRVRLKEMEVSKLHATAYADGDTWSIVDMGSKHGTFLQPRSSITAVRLSPPRVASIPRRLNHLDTLAIGGTTFLVHIHPTQTPCSDCCSTFENEIPLFQSSHKRKAAKVAEHDVGYLPSTSKDPKKALTMLKQRLLTSSGPGPIRSEGTNYTDRSARRRSLYPTSRLDAPGVAPPLRAEVIASTSQQQPPSSWEPPPQVTTSQPPTPLPTTNIGHQLLLAQGWTPGSSLGASEDSAESDESRIRLTAPLEVASTTQRAGIGMAKATAPTTTGDNWREDGRQRRWGELT</sequence>
<feature type="region of interest" description="Disordered" evidence="1">
    <location>
        <begin position="1"/>
        <end position="41"/>
    </location>
</feature>
<feature type="domain" description="FHA" evidence="2">
    <location>
        <begin position="71"/>
        <end position="125"/>
    </location>
</feature>
<dbReference type="PANTHER" id="PTHR23106">
    <property type="entry name" value="ANGIOGENIC FACTOR WITH G PATCH AND FHA DOMAINS 1"/>
    <property type="match status" value="1"/>
</dbReference>
<evidence type="ECO:0000259" key="3">
    <source>
        <dbReference type="PROSITE" id="PS50174"/>
    </source>
</evidence>
<feature type="domain" description="G-patch" evidence="3">
    <location>
        <begin position="293"/>
        <end position="348"/>
    </location>
</feature>
<organism evidence="4 5">
    <name type="scientific">Mycena venus</name>
    <dbReference type="NCBI Taxonomy" id="2733690"/>
    <lineage>
        <taxon>Eukaryota</taxon>
        <taxon>Fungi</taxon>
        <taxon>Dikarya</taxon>
        <taxon>Basidiomycota</taxon>
        <taxon>Agaricomycotina</taxon>
        <taxon>Agaricomycetes</taxon>
        <taxon>Agaricomycetidae</taxon>
        <taxon>Agaricales</taxon>
        <taxon>Marasmiineae</taxon>
        <taxon>Mycenaceae</taxon>
        <taxon>Mycena</taxon>
    </lineage>
</organism>
<reference evidence="4" key="1">
    <citation type="submission" date="2020-05" db="EMBL/GenBank/DDBJ databases">
        <title>Mycena genomes resolve the evolution of fungal bioluminescence.</title>
        <authorList>
            <person name="Tsai I.J."/>
        </authorList>
    </citation>
    <scope>NUCLEOTIDE SEQUENCE</scope>
    <source>
        <strain evidence="4">CCC161011</strain>
    </source>
</reference>
<dbReference type="SMART" id="SM00443">
    <property type="entry name" value="G_patch"/>
    <property type="match status" value="1"/>
</dbReference>
<comment type="caution">
    <text evidence="4">The sequence shown here is derived from an EMBL/GenBank/DDBJ whole genome shotgun (WGS) entry which is preliminary data.</text>
</comment>
<evidence type="ECO:0000313" key="4">
    <source>
        <dbReference type="EMBL" id="KAF7330517.1"/>
    </source>
</evidence>
<dbReference type="Pfam" id="PF01585">
    <property type="entry name" value="G-patch"/>
    <property type="match status" value="1"/>
</dbReference>
<dbReference type="SUPFAM" id="SSF49879">
    <property type="entry name" value="SMAD/FHA domain"/>
    <property type="match status" value="1"/>
</dbReference>
<feature type="compositionally biased region" description="Basic and acidic residues" evidence="1">
    <location>
        <begin position="357"/>
        <end position="371"/>
    </location>
</feature>
<name>A0A8H6WXQ3_9AGAR</name>
<dbReference type="InterPro" id="IPR053027">
    <property type="entry name" value="AGGF1"/>
</dbReference>
<evidence type="ECO:0000313" key="5">
    <source>
        <dbReference type="Proteomes" id="UP000620124"/>
    </source>
</evidence>
<evidence type="ECO:0000256" key="1">
    <source>
        <dbReference type="SAM" id="MobiDB-lite"/>
    </source>
</evidence>
<feature type="compositionally biased region" description="Pro residues" evidence="1">
    <location>
        <begin position="275"/>
        <end position="291"/>
    </location>
</feature>
<evidence type="ECO:0008006" key="6">
    <source>
        <dbReference type="Google" id="ProtNLM"/>
    </source>
</evidence>
<protein>
    <recommendedName>
        <fullName evidence="6">FHA domain-containing protein</fullName>
    </recommendedName>
</protein>
<dbReference type="PROSITE" id="PS50006">
    <property type="entry name" value="FHA_DOMAIN"/>
    <property type="match status" value="1"/>
</dbReference>
<dbReference type="Gene3D" id="2.60.200.20">
    <property type="match status" value="1"/>
</dbReference>
<accession>A0A8H6WXQ3</accession>
<dbReference type="Pfam" id="PF00498">
    <property type="entry name" value="FHA"/>
    <property type="match status" value="1"/>
</dbReference>
<feature type="region of interest" description="Disordered" evidence="1">
    <location>
        <begin position="218"/>
        <end position="371"/>
    </location>
</feature>
<proteinExistence type="predicted"/>
<evidence type="ECO:0000259" key="2">
    <source>
        <dbReference type="PROSITE" id="PS50006"/>
    </source>
</evidence>
<dbReference type="InterPro" id="IPR008984">
    <property type="entry name" value="SMAD_FHA_dom_sf"/>
</dbReference>